<feature type="binding site" evidence="9">
    <location>
        <position position="339"/>
    </location>
    <ligand>
        <name>phosphoenolpyruvate</name>
        <dbReference type="ChEBI" id="CHEBI:58702"/>
    </ligand>
</feature>
<dbReference type="EMBL" id="DVLU01000055">
    <property type="protein sequence ID" value="HIT85405.1"/>
    <property type="molecule type" value="Genomic_DNA"/>
</dbReference>
<dbReference type="CDD" id="cd01556">
    <property type="entry name" value="EPSP_synthase"/>
    <property type="match status" value="1"/>
</dbReference>
<dbReference type="NCBIfam" id="TIGR01356">
    <property type="entry name" value="aroA"/>
    <property type="match status" value="1"/>
</dbReference>
<accession>A0A9D1H2M0</accession>
<dbReference type="GO" id="GO:0008652">
    <property type="term" value="P:amino acid biosynthetic process"/>
    <property type="evidence" value="ECO:0007669"/>
    <property type="project" value="UniProtKB-KW"/>
</dbReference>
<evidence type="ECO:0000256" key="8">
    <source>
        <dbReference type="ARBA" id="ARBA00044633"/>
    </source>
</evidence>
<dbReference type="InterPro" id="IPR001986">
    <property type="entry name" value="Enolpyruvate_Tfrase_dom"/>
</dbReference>
<feature type="binding site" evidence="9">
    <location>
        <position position="162"/>
    </location>
    <ligand>
        <name>phosphoenolpyruvate</name>
        <dbReference type="ChEBI" id="CHEBI:58702"/>
    </ligand>
</feature>
<dbReference type="PROSITE" id="PS00104">
    <property type="entry name" value="EPSP_SYNTHASE_1"/>
    <property type="match status" value="1"/>
</dbReference>
<dbReference type="PANTHER" id="PTHR21090:SF5">
    <property type="entry name" value="PENTAFUNCTIONAL AROM POLYPEPTIDE"/>
    <property type="match status" value="1"/>
</dbReference>
<evidence type="ECO:0000256" key="1">
    <source>
        <dbReference type="ARBA" id="ARBA00002174"/>
    </source>
</evidence>
<dbReference type="SUPFAM" id="SSF55205">
    <property type="entry name" value="EPT/RTPC-like"/>
    <property type="match status" value="1"/>
</dbReference>
<feature type="active site" description="Proton acceptor" evidence="9">
    <location>
        <position position="308"/>
    </location>
</feature>
<dbReference type="PROSITE" id="PS00885">
    <property type="entry name" value="EPSP_SYNTHASE_2"/>
    <property type="match status" value="1"/>
</dbReference>
<dbReference type="FunFam" id="3.65.10.10:FF:000006">
    <property type="entry name" value="3-phosphoshikimate 1-carboxyvinyltransferase"/>
    <property type="match status" value="1"/>
</dbReference>
<evidence type="ECO:0000256" key="3">
    <source>
        <dbReference type="ARBA" id="ARBA00009948"/>
    </source>
</evidence>
<evidence type="ECO:0000256" key="6">
    <source>
        <dbReference type="ARBA" id="ARBA00022679"/>
    </source>
</evidence>
<evidence type="ECO:0000256" key="2">
    <source>
        <dbReference type="ARBA" id="ARBA00004811"/>
    </source>
</evidence>
<feature type="binding site" evidence="9">
    <location>
        <position position="335"/>
    </location>
    <ligand>
        <name>3-phosphoshikimate</name>
        <dbReference type="ChEBI" id="CHEBI:145989"/>
    </ligand>
</feature>
<comment type="catalytic activity">
    <reaction evidence="8">
        <text>3-phosphoshikimate + phosphoenolpyruvate = 5-O-(1-carboxyvinyl)-3-phosphoshikimate + phosphate</text>
        <dbReference type="Rhea" id="RHEA:21256"/>
        <dbReference type="ChEBI" id="CHEBI:43474"/>
        <dbReference type="ChEBI" id="CHEBI:57701"/>
        <dbReference type="ChEBI" id="CHEBI:58702"/>
        <dbReference type="ChEBI" id="CHEBI:145989"/>
        <dbReference type="EC" id="2.5.1.19"/>
    </reaction>
    <physiologicalReaction direction="left-to-right" evidence="8">
        <dbReference type="Rhea" id="RHEA:21257"/>
    </physiologicalReaction>
</comment>
<sequence length="420" mass="44694">MEIKKIKNARGEMTVPGDKSISHRAVMLGAIARGETRISGFLPGADCLSTIDCFRQMGIDIEADGENVTVKGRGLHGLSAPRKTLYTGNSGTTTRLLCGLLSGQSFNSEITGDASICRRPMRRVTEPLSQMGAKISGEYCPLKITGSRLHGIEYDMPVASAQVKTSLLLAGLYAEGGTIIREKEKSRDHTELMLKAMGADIDVSGLDVCLKPVPALTAQEVIVPGDISSAAFFMVLGAIMPDSCITIRNVGINETRTGIIDVLKSMGAKIKLENVRVSAGESAADITVSSSHLTGTQICGALIPRLIDELPVIAAAALFAGGETVIKDAQELKVKETDRIHAVVTEFKKCGADISETDDGMIIRGGRTLHGADFKTYGDHRMAMSLAVLAQLAGGASSLDDARCVEISYPDFFDDLYRLG</sequence>
<evidence type="ECO:0000256" key="7">
    <source>
        <dbReference type="ARBA" id="ARBA00023141"/>
    </source>
</evidence>
<dbReference type="Pfam" id="PF00275">
    <property type="entry name" value="EPSP_synthase"/>
    <property type="match status" value="1"/>
</dbReference>
<feature type="binding site" evidence="9">
    <location>
        <position position="24"/>
    </location>
    <ligand>
        <name>3-phosphoshikimate</name>
        <dbReference type="ChEBI" id="CHEBI:145989"/>
    </ligand>
</feature>
<reference evidence="11" key="1">
    <citation type="submission" date="2020-10" db="EMBL/GenBank/DDBJ databases">
        <authorList>
            <person name="Gilroy R."/>
        </authorList>
    </citation>
    <scope>NUCLEOTIDE SEQUENCE</scope>
    <source>
        <strain evidence="11">CHK181-108</strain>
    </source>
</reference>
<proteinExistence type="inferred from homology"/>
<keyword evidence="7 9" id="KW-0057">Aromatic amino acid biosynthesis</keyword>
<comment type="subunit">
    <text evidence="9">Monomer.</text>
</comment>
<dbReference type="GO" id="GO:0009423">
    <property type="term" value="P:chorismate biosynthetic process"/>
    <property type="evidence" value="ECO:0007669"/>
    <property type="project" value="UniProtKB-UniRule"/>
</dbReference>
<comment type="subcellular location">
    <subcellularLocation>
        <location evidence="9">Cytoplasm</location>
    </subcellularLocation>
</comment>
<evidence type="ECO:0000256" key="9">
    <source>
        <dbReference type="HAMAP-Rule" id="MF_00210"/>
    </source>
</evidence>
<dbReference type="FunFam" id="3.65.10.10:FF:000005">
    <property type="entry name" value="3-phosphoshikimate 1-carboxyvinyltransferase"/>
    <property type="match status" value="1"/>
</dbReference>
<keyword evidence="5 9" id="KW-0028">Amino-acid biosynthesis</keyword>
<feature type="binding site" evidence="9">
    <location>
        <position position="162"/>
    </location>
    <ligand>
        <name>3-phosphoshikimate</name>
        <dbReference type="ChEBI" id="CHEBI:145989"/>
    </ligand>
</feature>
<dbReference type="InterPro" id="IPR023193">
    <property type="entry name" value="EPSP_synthase_CS"/>
</dbReference>
<dbReference type="EC" id="2.5.1.19" evidence="9"/>
<comment type="function">
    <text evidence="1 9">Catalyzes the transfer of the enolpyruvyl moiety of phosphoenolpyruvate (PEP) to the 5-hydroxyl of shikimate-3-phosphate (S3P) to produce enolpyruvyl shikimate-3-phosphate and inorganic phosphate.</text>
</comment>
<feature type="binding site" evidence="9">
    <location>
        <position position="91"/>
    </location>
    <ligand>
        <name>phosphoenolpyruvate</name>
        <dbReference type="ChEBI" id="CHEBI:58702"/>
    </ligand>
</feature>
<feature type="binding site" evidence="9">
    <location>
        <position position="160"/>
    </location>
    <ligand>
        <name>3-phosphoshikimate</name>
        <dbReference type="ChEBI" id="CHEBI:145989"/>
    </ligand>
</feature>
<feature type="binding site" evidence="9">
    <location>
        <position position="119"/>
    </location>
    <ligand>
        <name>phosphoenolpyruvate</name>
        <dbReference type="ChEBI" id="CHEBI:58702"/>
    </ligand>
</feature>
<dbReference type="AlphaFoldDB" id="A0A9D1H2M0"/>
<comment type="caution">
    <text evidence="9">Lacks conserved residue(s) required for the propagation of feature annotation.</text>
</comment>
<comment type="similarity">
    <text evidence="3 9">Belongs to the EPSP synthase family.</text>
</comment>
<feature type="domain" description="Enolpyruvate transferase" evidence="10">
    <location>
        <begin position="4"/>
        <end position="416"/>
    </location>
</feature>
<dbReference type="Proteomes" id="UP000824165">
    <property type="component" value="Unassembled WGS sequence"/>
</dbReference>
<name>A0A9D1H2M0_9FIRM</name>
<evidence type="ECO:0000313" key="11">
    <source>
        <dbReference type="EMBL" id="HIT85405.1"/>
    </source>
</evidence>
<evidence type="ECO:0000256" key="4">
    <source>
        <dbReference type="ARBA" id="ARBA00022490"/>
    </source>
</evidence>
<protein>
    <recommendedName>
        <fullName evidence="9">3-phosphoshikimate 1-carboxyvinyltransferase</fullName>
        <ecNumber evidence="9">2.5.1.19</ecNumber>
    </recommendedName>
    <alternativeName>
        <fullName evidence="9">5-enolpyruvylshikimate-3-phosphate synthase</fullName>
        <shortName evidence="9">EPSP synthase</shortName>
        <shortName evidence="9">EPSPS</shortName>
    </alternativeName>
</protein>
<dbReference type="PANTHER" id="PTHR21090">
    <property type="entry name" value="AROM/DEHYDROQUINATE SYNTHASE"/>
    <property type="match status" value="1"/>
</dbReference>
<dbReference type="InterPro" id="IPR036968">
    <property type="entry name" value="Enolpyruvate_Tfrase_sf"/>
</dbReference>
<evidence type="ECO:0000259" key="10">
    <source>
        <dbReference type="Pfam" id="PF00275"/>
    </source>
</evidence>
<dbReference type="InterPro" id="IPR013792">
    <property type="entry name" value="RNA3'P_cycl/enolpyr_Trfase_a/b"/>
</dbReference>
<dbReference type="InterPro" id="IPR006264">
    <property type="entry name" value="EPSP_synthase"/>
</dbReference>
<reference evidence="11" key="2">
    <citation type="journal article" date="2021" name="PeerJ">
        <title>Extensive microbial diversity within the chicken gut microbiome revealed by metagenomics and culture.</title>
        <authorList>
            <person name="Gilroy R."/>
            <person name="Ravi A."/>
            <person name="Getino M."/>
            <person name="Pursley I."/>
            <person name="Horton D.L."/>
            <person name="Alikhan N.F."/>
            <person name="Baker D."/>
            <person name="Gharbi K."/>
            <person name="Hall N."/>
            <person name="Watson M."/>
            <person name="Adriaenssens E.M."/>
            <person name="Foster-Nyarko E."/>
            <person name="Jarju S."/>
            <person name="Secka A."/>
            <person name="Antonio M."/>
            <person name="Oren A."/>
            <person name="Chaudhuri R.R."/>
            <person name="La Ragione R."/>
            <person name="Hildebrand F."/>
            <person name="Pallen M.J."/>
        </authorList>
    </citation>
    <scope>NUCLEOTIDE SEQUENCE</scope>
    <source>
        <strain evidence="11">CHK181-108</strain>
    </source>
</reference>
<comment type="pathway">
    <text evidence="2 9">Metabolic intermediate biosynthesis; chorismate biosynthesis; chorismate from D-erythrose 4-phosphate and phosphoenolpyruvate: step 6/7.</text>
</comment>
<dbReference type="GO" id="GO:0003866">
    <property type="term" value="F:3-phosphoshikimate 1-carboxyvinyltransferase activity"/>
    <property type="evidence" value="ECO:0007669"/>
    <property type="project" value="UniProtKB-UniRule"/>
</dbReference>
<keyword evidence="6 9" id="KW-0808">Transferase</keyword>
<feature type="binding site" evidence="9">
    <location>
        <position position="381"/>
    </location>
    <ligand>
        <name>phosphoenolpyruvate</name>
        <dbReference type="ChEBI" id="CHEBI:58702"/>
    </ligand>
</feature>
<dbReference type="HAMAP" id="MF_00210">
    <property type="entry name" value="EPSP_synth"/>
    <property type="match status" value="1"/>
</dbReference>
<dbReference type="Gene3D" id="3.65.10.10">
    <property type="entry name" value="Enolpyruvate transferase domain"/>
    <property type="match status" value="2"/>
</dbReference>
<evidence type="ECO:0000256" key="5">
    <source>
        <dbReference type="ARBA" id="ARBA00022605"/>
    </source>
</evidence>
<feature type="binding site" evidence="9">
    <location>
        <position position="20"/>
    </location>
    <ligand>
        <name>3-phosphoshikimate</name>
        <dbReference type="ChEBI" id="CHEBI:145989"/>
    </ligand>
</feature>
<evidence type="ECO:0000313" key="12">
    <source>
        <dbReference type="Proteomes" id="UP000824165"/>
    </source>
</evidence>
<organism evidence="11 12">
    <name type="scientific">Candidatus Ornithomonoglobus intestinigallinarum</name>
    <dbReference type="NCBI Taxonomy" id="2840894"/>
    <lineage>
        <taxon>Bacteria</taxon>
        <taxon>Bacillati</taxon>
        <taxon>Bacillota</taxon>
        <taxon>Clostridia</taxon>
        <taxon>Candidatus Ornithomonoglobus</taxon>
    </lineage>
</organism>
<comment type="caution">
    <text evidence="11">The sequence shown here is derived from an EMBL/GenBank/DDBJ whole genome shotgun (WGS) entry which is preliminary data.</text>
</comment>
<dbReference type="PIRSF" id="PIRSF000505">
    <property type="entry name" value="EPSPS"/>
    <property type="match status" value="1"/>
</dbReference>
<keyword evidence="4 9" id="KW-0963">Cytoplasm</keyword>
<feature type="binding site" evidence="9">
    <location>
        <position position="19"/>
    </location>
    <ligand>
        <name>3-phosphoshikimate</name>
        <dbReference type="ChEBI" id="CHEBI:145989"/>
    </ligand>
</feature>
<feature type="binding site" evidence="9">
    <location>
        <position position="308"/>
    </location>
    <ligand>
        <name>3-phosphoshikimate</name>
        <dbReference type="ChEBI" id="CHEBI:145989"/>
    </ligand>
</feature>
<dbReference type="GO" id="GO:0005737">
    <property type="term" value="C:cytoplasm"/>
    <property type="evidence" value="ECO:0007669"/>
    <property type="project" value="UniProtKB-SubCell"/>
</dbReference>
<dbReference type="GO" id="GO:0009073">
    <property type="term" value="P:aromatic amino acid family biosynthetic process"/>
    <property type="evidence" value="ECO:0007669"/>
    <property type="project" value="UniProtKB-KW"/>
</dbReference>
<feature type="binding site" evidence="9">
    <location>
        <position position="19"/>
    </location>
    <ligand>
        <name>phosphoenolpyruvate</name>
        <dbReference type="ChEBI" id="CHEBI:58702"/>
    </ligand>
</feature>
<gene>
    <name evidence="9 11" type="primary">aroA</name>
    <name evidence="11" type="ORF">IAA60_05810</name>
</gene>